<dbReference type="Gene3D" id="3.40.50.1580">
    <property type="entry name" value="Nucleoside phosphorylase domain"/>
    <property type="match status" value="1"/>
</dbReference>
<feature type="compositionally biased region" description="Basic and acidic residues" evidence="3">
    <location>
        <begin position="1829"/>
        <end position="1842"/>
    </location>
</feature>
<feature type="region of interest" description="Disordered" evidence="3">
    <location>
        <begin position="1793"/>
        <end position="1842"/>
    </location>
</feature>
<proteinExistence type="predicted"/>
<dbReference type="Gene3D" id="1.25.40.20">
    <property type="entry name" value="Ankyrin repeat-containing domain"/>
    <property type="match status" value="3"/>
</dbReference>
<dbReference type="Pfam" id="PF22939">
    <property type="entry name" value="WHD_GPIID"/>
    <property type="match status" value="1"/>
</dbReference>
<feature type="repeat" description="ANK" evidence="2">
    <location>
        <begin position="1751"/>
        <end position="1783"/>
    </location>
</feature>
<protein>
    <submittedName>
        <fullName evidence="7">Serine/threonine-protein phosphatase 6 regulatory ankyrin repeat subunit B</fullName>
    </submittedName>
</protein>
<keyword evidence="1" id="KW-0677">Repeat</keyword>
<accession>A0A8G0PKQ6</accession>
<evidence type="ECO:0000313" key="7">
    <source>
        <dbReference type="EMBL" id="QYT02840.1"/>
    </source>
</evidence>
<dbReference type="PANTHER" id="PTHR46082:SF11">
    <property type="entry name" value="AAA+ ATPASE DOMAIN-CONTAINING PROTEIN-RELATED"/>
    <property type="match status" value="1"/>
</dbReference>
<reference evidence="7 8" key="1">
    <citation type="journal article" date="2021" name="BMC Genomics">
        <title>Telomere-to-telomere genome assembly of asparaginase-producing Trichoderma simmonsii.</title>
        <authorList>
            <person name="Chung D."/>
            <person name="Kwon Y.M."/>
            <person name="Yang Y."/>
        </authorList>
    </citation>
    <scope>NUCLEOTIDE SEQUENCE [LARGE SCALE GENOMIC DNA]</scope>
    <source>
        <strain evidence="7 8">GH-Sj1</strain>
    </source>
</reference>
<dbReference type="SMART" id="SM00248">
    <property type="entry name" value="ANK"/>
    <property type="match status" value="8"/>
</dbReference>
<evidence type="ECO:0000259" key="5">
    <source>
        <dbReference type="Pfam" id="PF23239"/>
    </source>
</evidence>
<feature type="domain" description="Nephrocystin 3-like N-terminal" evidence="6">
    <location>
        <begin position="1040"/>
        <end position="1204"/>
    </location>
</feature>
<dbReference type="Pfam" id="PF24883">
    <property type="entry name" value="NPHP3_N"/>
    <property type="match status" value="1"/>
</dbReference>
<feature type="domain" description="GPI inositol-deacylase winged helix" evidence="4">
    <location>
        <begin position="1315"/>
        <end position="1407"/>
    </location>
</feature>
<dbReference type="Pfam" id="PF23239">
    <property type="entry name" value="DUF7069"/>
    <property type="match status" value="1"/>
</dbReference>
<dbReference type="InterPro" id="IPR002110">
    <property type="entry name" value="Ankyrin_rpt"/>
</dbReference>
<dbReference type="PRINTS" id="PR01415">
    <property type="entry name" value="ANKYRIN"/>
</dbReference>
<evidence type="ECO:0000259" key="6">
    <source>
        <dbReference type="Pfam" id="PF24883"/>
    </source>
</evidence>
<keyword evidence="2" id="KW-0040">ANK repeat</keyword>
<evidence type="ECO:0000256" key="1">
    <source>
        <dbReference type="ARBA" id="ARBA00022737"/>
    </source>
</evidence>
<dbReference type="InterPro" id="IPR054471">
    <property type="entry name" value="GPIID_WHD"/>
</dbReference>
<dbReference type="InterPro" id="IPR035994">
    <property type="entry name" value="Nucleoside_phosphorylase_sf"/>
</dbReference>
<dbReference type="InterPro" id="IPR055497">
    <property type="entry name" value="DUF7069"/>
</dbReference>
<feature type="repeat" description="ANK" evidence="2">
    <location>
        <begin position="1520"/>
        <end position="1552"/>
    </location>
</feature>
<evidence type="ECO:0000256" key="2">
    <source>
        <dbReference type="PROSITE-ProRule" id="PRU00023"/>
    </source>
</evidence>
<dbReference type="PROSITE" id="PS50088">
    <property type="entry name" value="ANK_REPEAT"/>
    <property type="match status" value="8"/>
</dbReference>
<feature type="repeat" description="ANK" evidence="2">
    <location>
        <begin position="1619"/>
        <end position="1651"/>
    </location>
</feature>
<gene>
    <name evidence="7" type="ORF">H0G86_009825</name>
</gene>
<sequence length="1842" mass="207694">MASDVDSEDVLYRLACECEDVFDQLQESLSKANPKAMSIELCAELQQRFSIWAAYLGVFAQESQCLDTRLRNFPDLQDLVARLLDILRCSLLQYVDEINGQGERDQALIGFDESSPNASTTPLAALTAIDNTLDRLNRLGVTIRQTSHNKIDIRAEKSTAGLDLTSFVDLCTHAVQTLYPGAHRSLKNYLKESMINRYKRMLHHNSRSTQLKTPRRPYKRLPTIPEVPYNELQTDVLNVLPAKAIPIAANLQEVQTTPSQSGLSSVNIQQIRSRHKQPDEASTRFHKTSSVQINQGNYPRLPITNGDSNIFTCEWCSEPLNKKILSESEWRRHINRDLKPYVCISEVCSEAHPTYPTFDEWCSHMGHHDRQWYQQVYSISTWVHVCTLCESNHGFYGNQQDLYLHLKSSHSNNFTTEQLQVISRQSKIKQPKTWNECFLCCFEVEEQGDQGKVTFLKRRKGLLKQETFKSARKTYAMKHPSHPNSDPDLSDTSSNPDIDPHRHRSQQIEDRSKAMARHIAGHLQVLMLLTLRFAALEKDDGTLMDDDVNSDSVDIDDASDASKGNDLGSLSDIGSRADITIKDADDMDDEGDAMDVDDDVEKDDIMIPDTDLDLVYIPRHYDGLATEDDAFLKEVIRSGAYQSWRNEHEDFESHPGMNYTIGWICALSTEYVAAQAFLDEKHEGPVYIPSNDNNDYTLGKIGRHNVIIAVLPNGEYGLSSAASVARDMLHSFPNVRIGLMVGIGGGAPSSKHDIRLGDVVVGAADDREGGIIHYDFGKAIQGQEFQEARFFNQPPMLLQTAVTGLRTEYEMNGNQIREEIDSILRKIPQLRENFARPKATTDRLYRSHVVHPPNSETDCAIICSNSQSNLIKRSTRDEDDDDPAIHYGLIASASTLMRDASTRDEIAEKGVLCFEMEAEGLMNHFPCLVIRGICDYSDSHANEKWQGYAAMAAAAYAKNLLYRIPPDTVQAEKKISDIISGPYEGSQQHLNIQLKTQKDIANETLSEKERECHQLFRLTSSNKDTTYEWYKNQVEERVKDTCLWFLDHKHYQEWLQQESGPLLVTADPGCGKSVLAKYLIDHGLPRSATICYFLFKDQDQNTSRQALCALLHQLFSQKPLLIKHAMPHFEKHGENLFNSTVLLWNILQTATQDPQAGPIIILLDALDECAESEFADVMRNVESQFHSDNSHSSESKLKYLLTCRPYKQITSQFYGLLQRFPNSHIPGEEESESISLEVHEVITHRIKQLSEKGIFSVDILNYLKNRLQKTTHRTYLWVYLMFDYLEENHSFITTEKEMELVIKTHPKSITEAYEKILNKSENEYMVRRALSIILTASRPLTLSEMNIAMNLNDTAQDNTTNTFDDLNSEDQRNFKSRFRSMCGLFVSIDHGKVYFLHESAREFLLADVASPIDIQSGLHWYRSITTHQAHNVLAELCVLYLNLFNSGISARTRAHWQTSYDYKAFLNYSAEHWGAHFHQACVVDDAAIVPFARRICDPDSTSYLAWFEIYWRNSGMTTYRNLTDLIIASYYGHRAVVKLLIEKGADIEAKDEDNQTPLLWAAIAGHETIIKLLVEKGADIEVEDNFGQTALSRAAENGHEAIVKLLIEKGAGIEAEKKDCLTPLSRAAIAGHEAIAQLLVDSGANIEAKDEYGQTPLLWAAITGHEAIVKLLVGKGANVEAKDGDGRTPLLQAAEYGRKAIVKLLAEKGADIKVKDDLGQTPLIQAAGYGYKAIVMLLIEKGADIKVKDNFGQTALSLAAGFGYRAIVKLLAEKEADIEAQKADVEVQEADIEVQEEDVEVQEADIEVQEDDIEAKEADMEVQEDDIEAKEADIGAKEDSSD</sequence>
<dbReference type="GO" id="GO:0009116">
    <property type="term" value="P:nucleoside metabolic process"/>
    <property type="evidence" value="ECO:0007669"/>
    <property type="project" value="InterPro"/>
</dbReference>
<evidence type="ECO:0000259" key="4">
    <source>
        <dbReference type="Pfam" id="PF22939"/>
    </source>
</evidence>
<feature type="compositionally biased region" description="Acidic residues" evidence="3">
    <location>
        <begin position="1793"/>
        <end position="1828"/>
    </location>
</feature>
<feature type="repeat" description="ANK" evidence="2">
    <location>
        <begin position="1685"/>
        <end position="1717"/>
    </location>
</feature>
<dbReference type="Gene3D" id="3.40.50.300">
    <property type="entry name" value="P-loop containing nucleotide triphosphate hydrolases"/>
    <property type="match status" value="1"/>
</dbReference>
<dbReference type="SUPFAM" id="SSF52540">
    <property type="entry name" value="P-loop containing nucleoside triphosphate hydrolases"/>
    <property type="match status" value="1"/>
</dbReference>
<keyword evidence="8" id="KW-1185">Reference proteome</keyword>
<dbReference type="GO" id="GO:0003824">
    <property type="term" value="F:catalytic activity"/>
    <property type="evidence" value="ECO:0007669"/>
    <property type="project" value="InterPro"/>
</dbReference>
<feature type="repeat" description="ANK" evidence="2">
    <location>
        <begin position="1553"/>
        <end position="1585"/>
    </location>
</feature>
<name>A0A8G0PKQ6_9HYPO</name>
<dbReference type="Pfam" id="PF12796">
    <property type="entry name" value="Ank_2"/>
    <property type="match status" value="2"/>
</dbReference>
<dbReference type="Proteomes" id="UP000826661">
    <property type="component" value="Chromosome V"/>
</dbReference>
<dbReference type="Pfam" id="PF13637">
    <property type="entry name" value="Ank_4"/>
    <property type="match status" value="1"/>
</dbReference>
<dbReference type="PROSITE" id="PS50297">
    <property type="entry name" value="ANK_REP_REGION"/>
    <property type="match status" value="8"/>
</dbReference>
<dbReference type="EMBL" id="CP075868">
    <property type="protein sequence ID" value="QYT02840.1"/>
    <property type="molecule type" value="Genomic_DNA"/>
</dbReference>
<organism evidence="7 8">
    <name type="scientific">Trichoderma simmonsii</name>
    <dbReference type="NCBI Taxonomy" id="1491479"/>
    <lineage>
        <taxon>Eukaryota</taxon>
        <taxon>Fungi</taxon>
        <taxon>Dikarya</taxon>
        <taxon>Ascomycota</taxon>
        <taxon>Pezizomycotina</taxon>
        <taxon>Sordariomycetes</taxon>
        <taxon>Hypocreomycetidae</taxon>
        <taxon>Hypocreales</taxon>
        <taxon>Hypocreaceae</taxon>
        <taxon>Trichoderma</taxon>
    </lineage>
</organism>
<evidence type="ECO:0000256" key="3">
    <source>
        <dbReference type="SAM" id="MobiDB-lite"/>
    </source>
</evidence>
<dbReference type="SUPFAM" id="SSF48403">
    <property type="entry name" value="Ankyrin repeat"/>
    <property type="match status" value="1"/>
</dbReference>
<dbReference type="InterPro" id="IPR036770">
    <property type="entry name" value="Ankyrin_rpt-contain_sf"/>
</dbReference>
<feature type="domain" description="DUF7069" evidence="5">
    <location>
        <begin position="1234"/>
        <end position="1286"/>
    </location>
</feature>
<dbReference type="InterPro" id="IPR027417">
    <property type="entry name" value="P-loop_NTPase"/>
</dbReference>
<evidence type="ECO:0000313" key="8">
    <source>
        <dbReference type="Proteomes" id="UP000826661"/>
    </source>
</evidence>
<dbReference type="InterPro" id="IPR053137">
    <property type="entry name" value="NLR-like"/>
</dbReference>
<dbReference type="SUPFAM" id="SSF53167">
    <property type="entry name" value="Purine and uridine phosphorylases"/>
    <property type="match status" value="1"/>
</dbReference>
<dbReference type="PANTHER" id="PTHR46082">
    <property type="entry name" value="ATP/GTP-BINDING PROTEIN-RELATED"/>
    <property type="match status" value="1"/>
</dbReference>
<feature type="repeat" description="ANK" evidence="2">
    <location>
        <begin position="1718"/>
        <end position="1750"/>
    </location>
</feature>
<feature type="repeat" description="ANK" evidence="2">
    <location>
        <begin position="1586"/>
        <end position="1618"/>
    </location>
</feature>
<feature type="repeat" description="ANK" evidence="2">
    <location>
        <begin position="1652"/>
        <end position="1684"/>
    </location>
</feature>
<feature type="region of interest" description="Disordered" evidence="3">
    <location>
        <begin position="475"/>
        <end position="513"/>
    </location>
</feature>
<dbReference type="InterPro" id="IPR056884">
    <property type="entry name" value="NPHP3-like_N"/>
</dbReference>